<evidence type="ECO:0000256" key="1">
    <source>
        <dbReference type="SAM" id="MobiDB-lite"/>
    </source>
</evidence>
<feature type="region of interest" description="Disordered" evidence="1">
    <location>
        <begin position="1"/>
        <end position="25"/>
    </location>
</feature>
<feature type="compositionally biased region" description="Low complexity" evidence="1">
    <location>
        <begin position="86"/>
        <end position="125"/>
    </location>
</feature>
<sequence length="426" mass="44346">MTDPHDDPTRPEPDRGVPDPASDRAEAALRDAFARRANAFEPRELLVPTRVRRRRPWLPAAAAVVLLAGLGVVVGVTTQGGGGQGSDSAGSAASSSVRGRSGADSLAAGSAEAQGAAPTSGPAAAPGMRWASRYDVEVQVPSSWVDAAPPTRPDCIRKPGDSWDDAPRTPYVASDVRFRSVPAIGCAPVRTAPAVFGDLPFALWQPSLSFTQGGPAADLVADGTWTYRGWTLMRWSVPGTSADHPVQVSLLTGPGQHALAQRIRSSARTFSIDANGCRATSPVQAADIVRPSAATSATRLTPTSVSVCQYARGGDGPGLLGSRLLTGSQMGALLRGIAEAPSGSGPNAPSHCDASVPGDTAIELRYHRGGEEPATAYVYYDACVGNGIYDADSTVRLTAADCRPLFARLPITLWSYDVVLRGVCRP</sequence>
<feature type="region of interest" description="Disordered" evidence="1">
    <location>
        <begin position="149"/>
        <end position="168"/>
    </location>
</feature>
<name>A0ABV3SZN7_9ACTN</name>
<dbReference type="EMBL" id="JBFPJR010000019">
    <property type="protein sequence ID" value="MEX0428323.1"/>
    <property type="molecule type" value="Genomic_DNA"/>
</dbReference>
<evidence type="ECO:0000313" key="3">
    <source>
        <dbReference type="EMBL" id="MEX0428323.1"/>
    </source>
</evidence>
<feature type="compositionally biased region" description="Basic and acidic residues" evidence="1">
    <location>
        <begin position="154"/>
        <end position="167"/>
    </location>
</feature>
<keyword evidence="2" id="KW-1133">Transmembrane helix</keyword>
<proteinExistence type="predicted"/>
<dbReference type="RefSeq" id="WP_367994295.1">
    <property type="nucleotide sequence ID" value="NZ_JBFPJR010000019.1"/>
</dbReference>
<reference evidence="3 4" key="1">
    <citation type="submission" date="2024-07" db="EMBL/GenBank/DDBJ databases">
        <authorList>
            <person name="Lee S."/>
            <person name="Kang M."/>
        </authorList>
    </citation>
    <scope>NUCLEOTIDE SEQUENCE [LARGE SCALE GENOMIC DNA]</scope>
    <source>
        <strain evidence="3 4">DS6</strain>
    </source>
</reference>
<feature type="transmembrane region" description="Helical" evidence="2">
    <location>
        <begin position="57"/>
        <end position="76"/>
    </location>
</feature>
<feature type="region of interest" description="Disordered" evidence="1">
    <location>
        <begin position="80"/>
        <end position="125"/>
    </location>
</feature>
<keyword evidence="2" id="KW-0472">Membrane</keyword>
<evidence type="ECO:0000256" key="2">
    <source>
        <dbReference type="SAM" id="Phobius"/>
    </source>
</evidence>
<gene>
    <name evidence="3" type="ORF">AB3X52_11895</name>
</gene>
<evidence type="ECO:0000313" key="4">
    <source>
        <dbReference type="Proteomes" id="UP001556631"/>
    </source>
</evidence>
<protein>
    <submittedName>
        <fullName evidence="3">Uncharacterized protein</fullName>
    </submittedName>
</protein>
<keyword evidence="2" id="KW-0812">Transmembrane</keyword>
<accession>A0ABV3SZN7</accession>
<organism evidence="3 4">
    <name type="scientific">Nocardioides eburneus</name>
    <dbReference type="NCBI Taxonomy" id="3231482"/>
    <lineage>
        <taxon>Bacteria</taxon>
        <taxon>Bacillati</taxon>
        <taxon>Actinomycetota</taxon>
        <taxon>Actinomycetes</taxon>
        <taxon>Propionibacteriales</taxon>
        <taxon>Nocardioidaceae</taxon>
        <taxon>Nocardioides</taxon>
    </lineage>
</organism>
<keyword evidence="4" id="KW-1185">Reference proteome</keyword>
<comment type="caution">
    <text evidence="3">The sequence shown here is derived from an EMBL/GenBank/DDBJ whole genome shotgun (WGS) entry which is preliminary data.</text>
</comment>
<dbReference type="Proteomes" id="UP001556631">
    <property type="component" value="Unassembled WGS sequence"/>
</dbReference>